<gene>
    <name evidence="1" type="ORF">CLUP02_08165</name>
</gene>
<dbReference type="GeneID" id="73342165"/>
<dbReference type="KEGG" id="clup:CLUP02_08165"/>
<accession>A0A9Q8STB0</accession>
<name>A0A9Q8STB0_9PEZI</name>
<dbReference type="RefSeq" id="XP_049144298.1">
    <property type="nucleotide sequence ID" value="XM_049287155.1"/>
</dbReference>
<keyword evidence="2" id="KW-1185">Reference proteome</keyword>
<protein>
    <submittedName>
        <fullName evidence="1">Uncharacterized protein</fullName>
    </submittedName>
</protein>
<dbReference type="Proteomes" id="UP000830671">
    <property type="component" value="Chromosome 4"/>
</dbReference>
<organism evidence="1 2">
    <name type="scientific">Colletotrichum lupini</name>
    <dbReference type="NCBI Taxonomy" id="145971"/>
    <lineage>
        <taxon>Eukaryota</taxon>
        <taxon>Fungi</taxon>
        <taxon>Dikarya</taxon>
        <taxon>Ascomycota</taxon>
        <taxon>Pezizomycotina</taxon>
        <taxon>Sordariomycetes</taxon>
        <taxon>Hypocreomycetidae</taxon>
        <taxon>Glomerellales</taxon>
        <taxon>Glomerellaceae</taxon>
        <taxon>Colletotrichum</taxon>
        <taxon>Colletotrichum acutatum species complex</taxon>
    </lineage>
</organism>
<proteinExistence type="predicted"/>
<reference evidence="1" key="1">
    <citation type="journal article" date="2021" name="Mol. Plant Microbe Interact.">
        <title>Complete Genome Sequence of the Plant-Pathogenic Fungus Colletotrichum lupini.</title>
        <authorList>
            <person name="Baroncelli R."/>
            <person name="Pensec F."/>
            <person name="Da Lio D."/>
            <person name="Boufleur T."/>
            <person name="Vicente I."/>
            <person name="Sarrocco S."/>
            <person name="Picot A."/>
            <person name="Baraldi E."/>
            <person name="Sukno S."/>
            <person name="Thon M."/>
            <person name="Le Floch G."/>
        </authorList>
    </citation>
    <scope>NUCLEOTIDE SEQUENCE</scope>
    <source>
        <strain evidence="1">IMI 504893</strain>
    </source>
</reference>
<evidence type="ECO:0000313" key="2">
    <source>
        <dbReference type="Proteomes" id="UP000830671"/>
    </source>
</evidence>
<dbReference type="EMBL" id="CP019476">
    <property type="protein sequence ID" value="UQC82675.1"/>
    <property type="molecule type" value="Genomic_DNA"/>
</dbReference>
<dbReference type="AlphaFoldDB" id="A0A9Q8STB0"/>
<evidence type="ECO:0000313" key="1">
    <source>
        <dbReference type="EMBL" id="UQC82675.1"/>
    </source>
</evidence>
<sequence length="194" mass="20940">MQEPSMGRNSVTPKYYGTETEVGTFVSDNKVPLALAHPKSFSTGSPLQFCRYSHNQCHFAIYGYQEVLANFTPTTRTAEEENLSRQVFLVVDALPTRLSAARVTGVATAKNFATENVTEADFDSRSPRKIVTVWVEGHFPASGGHLSTKSAGALALSLWNWREQGSPAAALIAALSLGSVEAYLADADSIQPEA</sequence>